<reference evidence="1" key="1">
    <citation type="submission" date="2015-04" db="EMBL/GenBank/DDBJ databases">
        <title>The genome sequence of the plant pathogenic Rhizarian Plasmodiophora brassicae reveals insights in its biotrophic life cycle and the origin of chitin synthesis.</title>
        <authorList>
            <person name="Schwelm A."/>
            <person name="Fogelqvist J."/>
            <person name="Knaust A."/>
            <person name="Julke S."/>
            <person name="Lilja T."/>
            <person name="Dhandapani V."/>
            <person name="Bonilla-Rosso G."/>
            <person name="Karlsson M."/>
            <person name="Shevchenko A."/>
            <person name="Choi S.R."/>
            <person name="Kim H.G."/>
            <person name="Park J.Y."/>
            <person name="Lim Y.P."/>
            <person name="Ludwig-Muller J."/>
            <person name="Dixelius C."/>
        </authorList>
    </citation>
    <scope>NUCLEOTIDE SEQUENCE</scope>
    <source>
        <tissue evidence="1">Potato root galls</tissue>
    </source>
</reference>
<accession>A0A0H5R589</accession>
<protein>
    <submittedName>
        <fullName evidence="1">Uncharacterized protein</fullName>
    </submittedName>
</protein>
<name>A0A0H5R589_9EUKA</name>
<organism evidence="1">
    <name type="scientific">Spongospora subterranea</name>
    <dbReference type="NCBI Taxonomy" id="70186"/>
    <lineage>
        <taxon>Eukaryota</taxon>
        <taxon>Sar</taxon>
        <taxon>Rhizaria</taxon>
        <taxon>Endomyxa</taxon>
        <taxon>Phytomyxea</taxon>
        <taxon>Plasmodiophorida</taxon>
        <taxon>Plasmodiophoridae</taxon>
        <taxon>Spongospora</taxon>
    </lineage>
</organism>
<sequence length="112" mass="12256">MTTTAGPVNPTYDSGNVAPPVSSLMLTDSTRQLLSCGLFRDNLAVRSFENITSLTFERRKSKTCSSGIVFNCLSSSAPSVLHQGDVAFHLCYVECGAFSKRRFRKGIRFSPL</sequence>
<dbReference type="EMBL" id="HACM01008525">
    <property type="protein sequence ID" value="CRZ08967.1"/>
    <property type="molecule type" value="Transcribed_RNA"/>
</dbReference>
<proteinExistence type="predicted"/>
<dbReference type="AlphaFoldDB" id="A0A0H5R589"/>
<evidence type="ECO:0000313" key="1">
    <source>
        <dbReference type="EMBL" id="CRZ08967.1"/>
    </source>
</evidence>